<dbReference type="Gene3D" id="2.120.10.30">
    <property type="entry name" value="TolB, C-terminal domain"/>
    <property type="match status" value="1"/>
</dbReference>
<keyword evidence="2" id="KW-0479">Metal-binding</keyword>
<accession>A0ABD3XR49</accession>
<dbReference type="PANTHER" id="PTHR25462:SF296">
    <property type="entry name" value="MEIOTIC P26, ISOFORM F"/>
    <property type="match status" value="1"/>
</dbReference>
<dbReference type="PROSITE" id="PS00518">
    <property type="entry name" value="ZF_RING_1"/>
    <property type="match status" value="1"/>
</dbReference>
<organism evidence="9 10">
    <name type="scientific">Sinanodonta woodiana</name>
    <name type="common">Chinese pond mussel</name>
    <name type="synonym">Anodonta woodiana</name>
    <dbReference type="NCBI Taxonomy" id="1069815"/>
    <lineage>
        <taxon>Eukaryota</taxon>
        <taxon>Metazoa</taxon>
        <taxon>Spiralia</taxon>
        <taxon>Lophotrochozoa</taxon>
        <taxon>Mollusca</taxon>
        <taxon>Bivalvia</taxon>
        <taxon>Autobranchia</taxon>
        <taxon>Heteroconchia</taxon>
        <taxon>Palaeoheterodonta</taxon>
        <taxon>Unionida</taxon>
        <taxon>Unionoidea</taxon>
        <taxon>Unionidae</taxon>
        <taxon>Unioninae</taxon>
        <taxon>Sinanodonta</taxon>
    </lineage>
</organism>
<evidence type="ECO:0000313" key="10">
    <source>
        <dbReference type="Proteomes" id="UP001634394"/>
    </source>
</evidence>
<feature type="domain" description="B box-type" evidence="8">
    <location>
        <begin position="161"/>
        <end position="195"/>
    </location>
</feature>
<name>A0ABD3XR49_SINWO</name>
<feature type="domain" description="RING-type" evidence="7">
    <location>
        <begin position="17"/>
        <end position="65"/>
    </location>
</feature>
<evidence type="ECO:0000259" key="8">
    <source>
        <dbReference type="PROSITE" id="PS50119"/>
    </source>
</evidence>
<dbReference type="InterPro" id="IPR017907">
    <property type="entry name" value="Znf_RING_CS"/>
</dbReference>
<proteinExistence type="predicted"/>
<dbReference type="SUPFAM" id="SSF101898">
    <property type="entry name" value="NHL repeat"/>
    <property type="match status" value="1"/>
</dbReference>
<evidence type="ECO:0000256" key="1">
    <source>
        <dbReference type="ARBA" id="ARBA00022553"/>
    </source>
</evidence>
<dbReference type="SUPFAM" id="SSF57850">
    <property type="entry name" value="RING/U-box"/>
    <property type="match status" value="1"/>
</dbReference>
<keyword evidence="10" id="KW-1185">Reference proteome</keyword>
<keyword evidence="3 5" id="KW-0863">Zinc-finger</keyword>
<gene>
    <name evidence="9" type="ORF">ACJMK2_000286</name>
</gene>
<evidence type="ECO:0000256" key="5">
    <source>
        <dbReference type="PROSITE-ProRule" id="PRU00024"/>
    </source>
</evidence>
<evidence type="ECO:0000259" key="7">
    <source>
        <dbReference type="PROSITE" id="PS50089"/>
    </source>
</evidence>
<feature type="domain" description="B box-type" evidence="8">
    <location>
        <begin position="100"/>
        <end position="133"/>
    </location>
</feature>
<evidence type="ECO:0000256" key="4">
    <source>
        <dbReference type="ARBA" id="ARBA00022833"/>
    </source>
</evidence>
<dbReference type="InterPro" id="IPR011042">
    <property type="entry name" value="6-blade_b-propeller_TolB-like"/>
</dbReference>
<dbReference type="AlphaFoldDB" id="A0ABD3XR49"/>
<evidence type="ECO:0000313" key="9">
    <source>
        <dbReference type="EMBL" id="KAL3887898.1"/>
    </source>
</evidence>
<reference evidence="9 10" key="1">
    <citation type="submission" date="2024-11" db="EMBL/GenBank/DDBJ databases">
        <title>Chromosome-level genome assembly of the freshwater bivalve Anodonta woodiana.</title>
        <authorList>
            <person name="Chen X."/>
        </authorList>
    </citation>
    <scope>NUCLEOTIDE SEQUENCE [LARGE SCALE GENOMIC DNA]</scope>
    <source>
        <strain evidence="9">MN2024</strain>
        <tissue evidence="9">Gills</tissue>
    </source>
</reference>
<dbReference type="Gene3D" id="3.30.160.60">
    <property type="entry name" value="Classic Zinc Finger"/>
    <property type="match status" value="1"/>
</dbReference>
<comment type="caution">
    <text evidence="9">The sequence shown here is derived from an EMBL/GenBank/DDBJ whole genome shotgun (WGS) entry which is preliminary data.</text>
</comment>
<dbReference type="PROSITE" id="PS50119">
    <property type="entry name" value="ZF_BBOX"/>
    <property type="match status" value="2"/>
</dbReference>
<dbReference type="InterPro" id="IPR047153">
    <property type="entry name" value="TRIM45/56/19-like"/>
</dbReference>
<dbReference type="InterPro" id="IPR000315">
    <property type="entry name" value="Znf_B-box"/>
</dbReference>
<protein>
    <submittedName>
        <fullName evidence="9">Uncharacterized protein</fullName>
    </submittedName>
</protein>
<dbReference type="InterPro" id="IPR027370">
    <property type="entry name" value="Znf-RING_euk"/>
</dbReference>
<dbReference type="Pfam" id="PF13445">
    <property type="entry name" value="zf-RING_UBOX"/>
    <property type="match status" value="1"/>
</dbReference>
<dbReference type="SMART" id="SM00184">
    <property type="entry name" value="RING"/>
    <property type="match status" value="1"/>
</dbReference>
<keyword evidence="1" id="KW-0597">Phosphoprotein</keyword>
<dbReference type="InterPro" id="IPR001841">
    <property type="entry name" value="Znf_RING"/>
</dbReference>
<dbReference type="Proteomes" id="UP001634394">
    <property type="component" value="Unassembled WGS sequence"/>
</dbReference>
<sequence>MATASSPQEQLSHLLECTICLDKFKRPKVLPCGHTYCAACLQSHINSKLIQNGKRQTSFPCPVCRASTTPPDPTTDADKWAEFFPVNSMVASMLEFKVGKRCDLCVKRNKETQAVSYCRECKKSMCAICQEYHDDMSACNKGNILNLNSGNKSNDIPPNLAFIEICSKHLNERIQFFCKDHNTMCCSICGFLEHRKCETIVTLDEMIVSVDIFVKSKDVEINLKKCQSNLKQVTSAVTGNIDTLDKDKAAITKQLKQLEDDISSIMDAKKKEEDLNLQSQKAKVLSLITENETDLIQLDLVITHGSEVIKMIMLHKLNQNQERYCHTVSEFHKGCTGVKMTVIVDKTFQDMTHKLCTLGKINMTRTKLTLPPCRTPATSDSIDNDHCKPSTSQNDLKVKKLSGMFVNMAEDKYICYITDIVQLSDSVLFVDHGNSKIKIFSNNYKYRDCLFLDQSPWSACAMSDTEAAVSFPYQKTVYIVDVTDKVHISREIKTKLMCWGLAALRDKLVISTWKDQDCVLILDKKGTEIRRIYPDQNYGHQFLRPSLVTTNISKGITYVLYHPGNIIVAYDSSWKTLFVYTHQDIVGQGGLDTDKDGNIYVCGSRSRGIQQVSADGTFLKKVVPLDKQGKIPLRIRFCKNSRLFMTYSHCNVIDVYDMYG</sequence>
<dbReference type="InterPro" id="IPR013083">
    <property type="entry name" value="Znf_RING/FYVE/PHD"/>
</dbReference>
<dbReference type="EMBL" id="JBJQND010000001">
    <property type="protein sequence ID" value="KAL3887898.1"/>
    <property type="molecule type" value="Genomic_DNA"/>
</dbReference>
<dbReference type="GO" id="GO:0008270">
    <property type="term" value="F:zinc ion binding"/>
    <property type="evidence" value="ECO:0007669"/>
    <property type="project" value="UniProtKB-KW"/>
</dbReference>
<dbReference type="PROSITE" id="PS50089">
    <property type="entry name" value="ZF_RING_2"/>
    <property type="match status" value="1"/>
</dbReference>
<evidence type="ECO:0000256" key="3">
    <source>
        <dbReference type="ARBA" id="ARBA00022771"/>
    </source>
</evidence>
<dbReference type="Gene3D" id="3.30.40.10">
    <property type="entry name" value="Zinc/RING finger domain, C3HC4 (zinc finger)"/>
    <property type="match status" value="1"/>
</dbReference>
<keyword evidence="6" id="KW-0175">Coiled coil</keyword>
<evidence type="ECO:0000256" key="6">
    <source>
        <dbReference type="SAM" id="Coils"/>
    </source>
</evidence>
<keyword evidence="4" id="KW-0862">Zinc</keyword>
<dbReference type="SUPFAM" id="SSF57845">
    <property type="entry name" value="B-box zinc-binding domain"/>
    <property type="match status" value="1"/>
</dbReference>
<dbReference type="PANTHER" id="PTHR25462">
    <property type="entry name" value="BONUS, ISOFORM C-RELATED"/>
    <property type="match status" value="1"/>
</dbReference>
<evidence type="ECO:0000256" key="2">
    <source>
        <dbReference type="ARBA" id="ARBA00022723"/>
    </source>
</evidence>
<feature type="coiled-coil region" evidence="6">
    <location>
        <begin position="241"/>
        <end position="275"/>
    </location>
</feature>